<organism evidence="2 3">
    <name type="scientific">Mesorhabditis spiculigera</name>
    <dbReference type="NCBI Taxonomy" id="96644"/>
    <lineage>
        <taxon>Eukaryota</taxon>
        <taxon>Metazoa</taxon>
        <taxon>Ecdysozoa</taxon>
        <taxon>Nematoda</taxon>
        <taxon>Chromadorea</taxon>
        <taxon>Rhabditida</taxon>
        <taxon>Rhabditina</taxon>
        <taxon>Rhabditomorpha</taxon>
        <taxon>Rhabditoidea</taxon>
        <taxon>Rhabditidae</taxon>
        <taxon>Mesorhabditinae</taxon>
        <taxon>Mesorhabditis</taxon>
    </lineage>
</organism>
<protein>
    <submittedName>
        <fullName evidence="2">Uncharacterized protein</fullName>
    </submittedName>
</protein>
<feature type="transmembrane region" description="Helical" evidence="1">
    <location>
        <begin position="112"/>
        <end position="130"/>
    </location>
</feature>
<comment type="caution">
    <text evidence="2">The sequence shown here is derived from an EMBL/GenBank/DDBJ whole genome shotgun (WGS) entry which is preliminary data.</text>
</comment>
<keyword evidence="1" id="KW-0472">Membrane</keyword>
<name>A0AA36C6G8_9BILA</name>
<sequence>MSREQFLDIVKDRIASPAFRGEYCWKETCFIVSDYWDTAEFSDGPARVVKPNTLANVILVEAALLIPTEYTLENTDTSRWKVDKKFIPKIGYLFSMISAIFATQSLGMTETVAGNILFIGLGGGVMNNFVSATFPNMNVTMVDINPATKPMAIEQFNVVEDKLSRIIIQDGVQFVKNQLAVGNDNIFDAILIDACYNDAKHDMLCPIEFFTEKAFIKNLKSFIRKSGIIVFNLLVIGHKKLKIEKE</sequence>
<dbReference type="EMBL" id="CATQJA010000589">
    <property type="protein sequence ID" value="CAJ0561847.1"/>
    <property type="molecule type" value="Genomic_DNA"/>
</dbReference>
<evidence type="ECO:0000313" key="2">
    <source>
        <dbReference type="EMBL" id="CAJ0561847.1"/>
    </source>
</evidence>
<dbReference type="Gene3D" id="3.40.50.150">
    <property type="entry name" value="Vaccinia Virus protein VP39"/>
    <property type="match status" value="1"/>
</dbReference>
<proteinExistence type="predicted"/>
<keyword evidence="1" id="KW-1133">Transmembrane helix</keyword>
<feature type="non-terminal residue" evidence="2">
    <location>
        <position position="1"/>
    </location>
</feature>
<dbReference type="InterPro" id="IPR029063">
    <property type="entry name" value="SAM-dependent_MTases_sf"/>
</dbReference>
<dbReference type="SUPFAM" id="SSF53335">
    <property type="entry name" value="S-adenosyl-L-methionine-dependent methyltransferases"/>
    <property type="match status" value="1"/>
</dbReference>
<accession>A0AA36C6G8</accession>
<keyword evidence="1" id="KW-0812">Transmembrane</keyword>
<feature type="transmembrane region" description="Helical" evidence="1">
    <location>
        <begin position="86"/>
        <end position="106"/>
    </location>
</feature>
<evidence type="ECO:0000256" key="1">
    <source>
        <dbReference type="SAM" id="Phobius"/>
    </source>
</evidence>
<evidence type="ECO:0000313" key="3">
    <source>
        <dbReference type="Proteomes" id="UP001177023"/>
    </source>
</evidence>
<dbReference type="AlphaFoldDB" id="A0AA36C6G8"/>
<keyword evidence="3" id="KW-1185">Reference proteome</keyword>
<gene>
    <name evidence="2" type="ORF">MSPICULIGERA_LOCUS1949</name>
</gene>
<dbReference type="Proteomes" id="UP001177023">
    <property type="component" value="Unassembled WGS sequence"/>
</dbReference>
<reference evidence="2" key="1">
    <citation type="submission" date="2023-06" db="EMBL/GenBank/DDBJ databases">
        <authorList>
            <person name="Delattre M."/>
        </authorList>
    </citation>
    <scope>NUCLEOTIDE SEQUENCE</scope>
    <source>
        <strain evidence="2">AF72</strain>
    </source>
</reference>